<evidence type="ECO:0000313" key="3">
    <source>
        <dbReference type="Proteomes" id="UP000824176"/>
    </source>
</evidence>
<dbReference type="InterPro" id="IPR004879">
    <property type="entry name" value="Ssp411-like_TRX"/>
</dbReference>
<comment type="caution">
    <text evidence="2">The sequence shown here is derived from an EMBL/GenBank/DDBJ whole genome shotgun (WGS) entry which is preliminary data.</text>
</comment>
<dbReference type="InterPro" id="IPR008928">
    <property type="entry name" value="6-hairpin_glycosidase_sf"/>
</dbReference>
<dbReference type="EMBL" id="DXAQ01000006">
    <property type="protein sequence ID" value="HIZ88393.1"/>
    <property type="molecule type" value="Genomic_DNA"/>
</dbReference>
<sequence length="589" mass="68723">MKNNLNKEKSLYLIRHSHNPVHWQAWSEDVFKIAKELDKPVFVSIGYSSCHWCRVMEKESFEDEETAKILNEKYIPVKVDKDEYPDVDKEYQFYIQSTGEAGGWPLSVFLTPDKEPFFAGTYFPKESSSYGPSFKTILKSIDNVYHNKYSEIEKVINTKNEFISSFNQVSQPLVPDDKIKEYRKQEFMKIFDPVYFGFREGAKFPFISSMLYLLDNFQEEEYASFLINTADKICTMGICDHLFGGFFRYTVDRMWHVPHFEKMLSDNAQISSFLIKLYAKTGNKLYLYTAQKAIDFVMYGSLRTDYGYLDSLDADSLNNNGEYEEGYFYKVTDRDFTVLSEKELKNFPNEAGVQSGVIYLKHNDYIKAAALDVSLKKVADRINTIKAHPEADNKAISGHNFLFCTTLLNMYEVDNEPYELEQALALYHKLRHLVVYNSQVYRGIYAIEDEINKVMQTNSDKDNNDYLKDYIIKNRVLADHVYYLEATLKFYEITNEQDFLLIAKNVIKEIENTFVKDGIPYLDMHHRVKDSFDDDKPNPAGLYLYLINKYSSDLNIKADERLIAYAKDRAARFPTGHPTMIRALELINK</sequence>
<proteinExistence type="predicted"/>
<dbReference type="InterPro" id="IPR036249">
    <property type="entry name" value="Thioredoxin-like_sf"/>
</dbReference>
<dbReference type="PANTHER" id="PTHR42899">
    <property type="entry name" value="SPERMATOGENESIS-ASSOCIATED PROTEIN 20"/>
    <property type="match status" value="1"/>
</dbReference>
<dbReference type="SUPFAM" id="SSF48208">
    <property type="entry name" value="Six-hairpin glycosidases"/>
    <property type="match status" value="1"/>
</dbReference>
<dbReference type="AlphaFoldDB" id="A0A9D2GR19"/>
<protein>
    <submittedName>
        <fullName evidence="2">DUF255 domain-containing protein</fullName>
    </submittedName>
</protein>
<evidence type="ECO:0000313" key="2">
    <source>
        <dbReference type="EMBL" id="HIZ88393.1"/>
    </source>
</evidence>
<dbReference type="Gene3D" id="3.40.30.10">
    <property type="entry name" value="Glutaredoxin"/>
    <property type="match status" value="1"/>
</dbReference>
<reference evidence="2" key="2">
    <citation type="submission" date="2021-04" db="EMBL/GenBank/DDBJ databases">
        <authorList>
            <person name="Gilroy R."/>
        </authorList>
    </citation>
    <scope>NUCLEOTIDE SEQUENCE</scope>
    <source>
        <strain evidence="2">ChiW4-1371</strain>
    </source>
</reference>
<dbReference type="PIRSF" id="PIRSF006402">
    <property type="entry name" value="UCP006402_thioredoxin"/>
    <property type="match status" value="1"/>
</dbReference>
<feature type="domain" description="Spermatogenesis-associated protein 20-like TRX" evidence="1">
    <location>
        <begin position="2"/>
        <end position="157"/>
    </location>
</feature>
<accession>A0A9D2GR19</accession>
<dbReference type="InterPro" id="IPR024705">
    <property type="entry name" value="Ssp411"/>
</dbReference>
<evidence type="ECO:0000259" key="1">
    <source>
        <dbReference type="Pfam" id="PF03190"/>
    </source>
</evidence>
<dbReference type="GO" id="GO:0005975">
    <property type="term" value="P:carbohydrate metabolic process"/>
    <property type="evidence" value="ECO:0007669"/>
    <property type="project" value="InterPro"/>
</dbReference>
<gene>
    <name evidence="2" type="ORF">H9804_00470</name>
</gene>
<organism evidence="2 3">
    <name type="scientific">Candidatus Mucispirillum faecigallinarum</name>
    <dbReference type="NCBI Taxonomy" id="2838699"/>
    <lineage>
        <taxon>Bacteria</taxon>
        <taxon>Pseudomonadati</taxon>
        <taxon>Deferribacterota</taxon>
        <taxon>Deferribacteres</taxon>
        <taxon>Deferribacterales</taxon>
        <taxon>Mucispirillaceae</taxon>
        <taxon>Mucispirillum</taxon>
    </lineage>
</organism>
<name>A0A9D2GR19_9BACT</name>
<dbReference type="PANTHER" id="PTHR42899:SF1">
    <property type="entry name" value="SPERMATOGENESIS-ASSOCIATED PROTEIN 20"/>
    <property type="match status" value="1"/>
</dbReference>
<reference evidence="2" key="1">
    <citation type="journal article" date="2021" name="PeerJ">
        <title>Extensive microbial diversity within the chicken gut microbiome revealed by metagenomics and culture.</title>
        <authorList>
            <person name="Gilroy R."/>
            <person name="Ravi A."/>
            <person name="Getino M."/>
            <person name="Pursley I."/>
            <person name="Horton D.L."/>
            <person name="Alikhan N.F."/>
            <person name="Baker D."/>
            <person name="Gharbi K."/>
            <person name="Hall N."/>
            <person name="Watson M."/>
            <person name="Adriaenssens E.M."/>
            <person name="Foster-Nyarko E."/>
            <person name="Jarju S."/>
            <person name="Secka A."/>
            <person name="Antonio M."/>
            <person name="Oren A."/>
            <person name="Chaudhuri R.R."/>
            <person name="La Ragione R."/>
            <person name="Hildebrand F."/>
            <person name="Pallen M.J."/>
        </authorList>
    </citation>
    <scope>NUCLEOTIDE SEQUENCE</scope>
    <source>
        <strain evidence="2">ChiW4-1371</strain>
    </source>
</reference>
<dbReference type="CDD" id="cd02955">
    <property type="entry name" value="SSP411"/>
    <property type="match status" value="1"/>
</dbReference>
<dbReference type="Proteomes" id="UP000824176">
    <property type="component" value="Unassembled WGS sequence"/>
</dbReference>
<dbReference type="Pfam" id="PF03190">
    <property type="entry name" value="Thioredox_DsbH"/>
    <property type="match status" value="1"/>
</dbReference>
<dbReference type="SUPFAM" id="SSF52833">
    <property type="entry name" value="Thioredoxin-like"/>
    <property type="match status" value="1"/>
</dbReference>